<evidence type="ECO:0000313" key="3">
    <source>
        <dbReference type="EMBL" id="PRR84730.1"/>
    </source>
</evidence>
<gene>
    <name evidence="3" type="ORF">CLLU_22690</name>
</gene>
<feature type="region of interest" description="Disordered" evidence="1">
    <location>
        <begin position="58"/>
        <end position="84"/>
    </location>
</feature>
<dbReference type="RefSeq" id="WP_106009893.1">
    <property type="nucleotide sequence ID" value="NZ_PVXP01000034.1"/>
</dbReference>
<organism evidence="3 4">
    <name type="scientific">Clostridium luticellarii</name>
    <dbReference type="NCBI Taxonomy" id="1691940"/>
    <lineage>
        <taxon>Bacteria</taxon>
        <taxon>Bacillati</taxon>
        <taxon>Bacillota</taxon>
        <taxon>Clostridia</taxon>
        <taxon>Eubacteriales</taxon>
        <taxon>Clostridiaceae</taxon>
        <taxon>Clostridium</taxon>
    </lineage>
</organism>
<evidence type="ECO:0000256" key="1">
    <source>
        <dbReference type="SAM" id="MobiDB-lite"/>
    </source>
</evidence>
<reference evidence="3 4" key="1">
    <citation type="submission" date="2018-03" db="EMBL/GenBank/DDBJ databases">
        <title>Genome sequence of Clostridium luticellarii DSM 29923.</title>
        <authorList>
            <person name="Poehlein A."/>
            <person name="Daniel R."/>
        </authorList>
    </citation>
    <scope>NUCLEOTIDE SEQUENCE [LARGE SCALE GENOMIC DNA]</scope>
    <source>
        <strain evidence="3 4">DSM 29923</strain>
    </source>
</reference>
<feature type="transmembrane region" description="Helical" evidence="2">
    <location>
        <begin position="6"/>
        <end position="23"/>
    </location>
</feature>
<feature type="compositionally biased region" description="Basic and acidic residues" evidence="1">
    <location>
        <begin position="62"/>
        <end position="84"/>
    </location>
</feature>
<dbReference type="AlphaFoldDB" id="A0A2T0BLF7"/>
<keyword evidence="4" id="KW-1185">Reference proteome</keyword>
<evidence type="ECO:0000256" key="2">
    <source>
        <dbReference type="SAM" id="Phobius"/>
    </source>
</evidence>
<proteinExistence type="predicted"/>
<keyword evidence="2" id="KW-0472">Membrane</keyword>
<dbReference type="OrthoDB" id="9928178at2"/>
<accession>A0A2T0BLF7</accession>
<feature type="transmembrane region" description="Helical" evidence="2">
    <location>
        <begin position="35"/>
        <end position="52"/>
    </location>
</feature>
<dbReference type="EMBL" id="PVXP01000034">
    <property type="protein sequence ID" value="PRR84730.1"/>
    <property type="molecule type" value="Genomic_DNA"/>
</dbReference>
<protein>
    <submittedName>
        <fullName evidence="3">Uncharacterized protein</fullName>
    </submittedName>
</protein>
<name>A0A2T0BLF7_9CLOT</name>
<comment type="caution">
    <text evidence="3">The sequence shown here is derived from an EMBL/GenBank/DDBJ whole genome shotgun (WGS) entry which is preliminary data.</text>
</comment>
<keyword evidence="2" id="KW-0812">Transmembrane</keyword>
<evidence type="ECO:0000313" key="4">
    <source>
        <dbReference type="Proteomes" id="UP000237798"/>
    </source>
</evidence>
<dbReference type="Proteomes" id="UP000237798">
    <property type="component" value="Unassembled WGS sequence"/>
</dbReference>
<sequence length="231" mass="26403">MKFIAYIGAVVFAVSLFLVIRGLKRKDKTNFKRNLIILIISFIVTGIAGQYVPTETQPAANTKKEVSKETPKAEKPEVKKETPKPVVKKDTLEQLVSKNFQEGKLIVDTTNNIATIQFKVDYTNENNFVTQMIYHSKLNLEKIYKNDEFKKYQTIRLEGMAEFTDKYGKTTKDIGMKLTFPQTELQKVEDFGNISNEQFILLQGDNTTYLNPAIGKNIKPETRQLVFPSGY</sequence>
<keyword evidence="2" id="KW-1133">Transmembrane helix</keyword>